<dbReference type="InterPro" id="IPR049012">
    <property type="entry name" value="Mutator_transp_dom"/>
</dbReference>
<dbReference type="Pfam" id="PF00929">
    <property type="entry name" value="RNase_T"/>
    <property type="match status" value="1"/>
</dbReference>
<evidence type="ECO:0000256" key="7">
    <source>
        <dbReference type="ARBA" id="ARBA00025769"/>
    </source>
</evidence>
<dbReference type="InterPro" id="IPR013520">
    <property type="entry name" value="Ribonucl_H"/>
</dbReference>
<keyword evidence="5" id="KW-0269">Exonuclease</keyword>
<dbReference type="Pfam" id="PF20700">
    <property type="entry name" value="Mutator"/>
    <property type="match status" value="1"/>
</dbReference>
<dbReference type="InterPro" id="IPR012337">
    <property type="entry name" value="RNaseH-like_sf"/>
</dbReference>
<evidence type="ECO:0000256" key="2">
    <source>
        <dbReference type="ARBA" id="ARBA00022722"/>
    </source>
</evidence>
<dbReference type="PANTHER" id="PTHR13058">
    <property type="entry name" value="THREE PRIME REPAIR EXONUCLEASE 1, 2"/>
    <property type="match status" value="1"/>
</dbReference>
<evidence type="ECO:0000256" key="3">
    <source>
        <dbReference type="ARBA" id="ARBA00022723"/>
    </source>
</evidence>
<dbReference type="SMART" id="SM00479">
    <property type="entry name" value="EXOIII"/>
    <property type="match status" value="1"/>
</dbReference>
<keyword evidence="9" id="KW-1185">Reference proteome</keyword>
<accession>A0ABM0LZJ0</accession>
<keyword evidence="6" id="KW-0460">Magnesium</keyword>
<dbReference type="Proteomes" id="UP000694865">
    <property type="component" value="Unplaced"/>
</dbReference>
<sequence length="262" mass="29490">MGYAVRSKECKICENGDMNTRIHDCRKNWTGSSKAMEGDIAVEVVKTINKTSAKTVSLTMDDDTTTIHKLRTEINQDIEKRPDMNHTKKVNAPVSFPVKILQDSPVVVFDLETTSFGIDSSICQIAASYDGKIFDEYVDPCQPIHPAASNVTGLTYTCGKLFHNFNLVPTLSQKDALESFIEWIPLNSVLVAHNCKNFDARILVSSVQRYGLLDKLKHKHCCFSDTLSVFREILPPRSSYSEENLVNDYLHTEYSAHNAKHD</sequence>
<evidence type="ECO:0000313" key="9">
    <source>
        <dbReference type="Proteomes" id="UP000694865"/>
    </source>
</evidence>
<evidence type="ECO:0000313" key="10">
    <source>
        <dbReference type="RefSeq" id="XP_006813181.1"/>
    </source>
</evidence>
<evidence type="ECO:0000256" key="1">
    <source>
        <dbReference type="ARBA" id="ARBA00001946"/>
    </source>
</evidence>
<reference evidence="10" key="1">
    <citation type="submission" date="2025-08" db="UniProtKB">
        <authorList>
            <consortium name="RefSeq"/>
        </authorList>
    </citation>
    <scope>IDENTIFICATION</scope>
    <source>
        <tissue evidence="10">Testes</tissue>
    </source>
</reference>
<keyword evidence="2" id="KW-0540">Nuclease</keyword>
<dbReference type="InterPro" id="IPR036397">
    <property type="entry name" value="RNaseH_sf"/>
</dbReference>
<keyword evidence="3" id="KW-0479">Metal-binding</keyword>
<dbReference type="CDD" id="cd06127">
    <property type="entry name" value="DEDDh"/>
    <property type="match status" value="1"/>
</dbReference>
<keyword evidence="4" id="KW-0378">Hydrolase</keyword>
<dbReference type="Gene3D" id="3.30.420.10">
    <property type="entry name" value="Ribonuclease H-like superfamily/Ribonuclease H"/>
    <property type="match status" value="1"/>
</dbReference>
<evidence type="ECO:0000256" key="6">
    <source>
        <dbReference type="ARBA" id="ARBA00022842"/>
    </source>
</evidence>
<feature type="domain" description="Exonuclease" evidence="8">
    <location>
        <begin position="105"/>
        <end position="262"/>
    </location>
</feature>
<dbReference type="RefSeq" id="XP_006813181.1">
    <property type="nucleotide sequence ID" value="XM_006813118.1"/>
</dbReference>
<evidence type="ECO:0000256" key="5">
    <source>
        <dbReference type="ARBA" id="ARBA00022839"/>
    </source>
</evidence>
<organism evidence="9 10">
    <name type="scientific">Saccoglossus kowalevskii</name>
    <name type="common">Acorn worm</name>
    <dbReference type="NCBI Taxonomy" id="10224"/>
    <lineage>
        <taxon>Eukaryota</taxon>
        <taxon>Metazoa</taxon>
        <taxon>Hemichordata</taxon>
        <taxon>Enteropneusta</taxon>
        <taxon>Harrimaniidae</taxon>
        <taxon>Saccoglossus</taxon>
    </lineage>
</organism>
<name>A0ABM0LZJ0_SACKO</name>
<dbReference type="SUPFAM" id="SSF53098">
    <property type="entry name" value="Ribonuclease H-like"/>
    <property type="match status" value="1"/>
</dbReference>
<protein>
    <submittedName>
        <fullName evidence="10">Uncharacterized protein LOC102808737</fullName>
    </submittedName>
</protein>
<feature type="non-terminal residue" evidence="10">
    <location>
        <position position="262"/>
    </location>
</feature>
<dbReference type="GeneID" id="102808737"/>
<gene>
    <name evidence="10" type="primary">LOC102808737</name>
</gene>
<comment type="cofactor">
    <cofactor evidence="1">
        <name>Mg(2+)</name>
        <dbReference type="ChEBI" id="CHEBI:18420"/>
    </cofactor>
</comment>
<dbReference type="InterPro" id="IPR040393">
    <property type="entry name" value="TREX1/2"/>
</dbReference>
<proteinExistence type="inferred from homology"/>
<dbReference type="PANTHER" id="PTHR13058:SF22">
    <property type="entry name" value="EXODEOXYRIBONUCLEASE III"/>
    <property type="match status" value="1"/>
</dbReference>
<comment type="similarity">
    <text evidence="7">Belongs to the exonuclease superfamily. TREX family.</text>
</comment>
<evidence type="ECO:0000259" key="8">
    <source>
        <dbReference type="SMART" id="SM00479"/>
    </source>
</evidence>
<evidence type="ECO:0000256" key="4">
    <source>
        <dbReference type="ARBA" id="ARBA00022801"/>
    </source>
</evidence>